<proteinExistence type="predicted"/>
<dbReference type="EMBL" id="MEIU01000006">
    <property type="protein sequence ID" value="PIT62276.1"/>
    <property type="molecule type" value="Genomic_DNA"/>
</dbReference>
<dbReference type="RefSeq" id="WP_100123155.1">
    <property type="nucleotide sequence ID" value="NZ_MEIU01000006.1"/>
</dbReference>
<name>A0A855GAA2_9NEIS</name>
<comment type="caution">
    <text evidence="1">The sequence shown here is derived from an EMBL/GenBank/DDBJ whole genome shotgun (WGS) entry which is preliminary data.</text>
</comment>
<dbReference type="AlphaFoldDB" id="A0A855GAA2"/>
<reference evidence="1 2" key="1">
    <citation type="journal article" date="2017" name="MBio">
        <title>Type VI secretion-mediated competition in the bee gut microbiome.</title>
        <authorList>
            <person name="Steele M.I."/>
            <person name="Kwong W.K."/>
            <person name="Powell J.E."/>
            <person name="Whiteley M."/>
            <person name="Moran N.A."/>
        </authorList>
    </citation>
    <scope>NUCLEOTIDE SEQUENCE [LARGE SCALE GENOMIC DNA]</scope>
    <source>
        <strain evidence="1 2">HK3</strain>
    </source>
</reference>
<accession>A0A855GAA2</accession>
<gene>
    <name evidence="1" type="ORF">BHC57_01315</name>
</gene>
<organism evidence="1 2">
    <name type="scientific">Snodgrassella alvi</name>
    <dbReference type="NCBI Taxonomy" id="1196083"/>
    <lineage>
        <taxon>Bacteria</taxon>
        <taxon>Pseudomonadati</taxon>
        <taxon>Pseudomonadota</taxon>
        <taxon>Betaproteobacteria</taxon>
        <taxon>Neisseriales</taxon>
        <taxon>Neisseriaceae</taxon>
        <taxon>Snodgrassella</taxon>
    </lineage>
</organism>
<evidence type="ECO:0000313" key="2">
    <source>
        <dbReference type="Proteomes" id="UP000230463"/>
    </source>
</evidence>
<dbReference type="Proteomes" id="UP000230463">
    <property type="component" value="Unassembled WGS sequence"/>
</dbReference>
<evidence type="ECO:0000313" key="1">
    <source>
        <dbReference type="EMBL" id="PIT62276.1"/>
    </source>
</evidence>
<protein>
    <submittedName>
        <fullName evidence="1">Uncharacterized protein</fullName>
    </submittedName>
</protein>
<sequence length="197" mass="23742">MLNTCLVKNNYFKAIVADIDDTDDTGVYIVIYRLDTFEYYTSFFDIYSTDKKSWILEASKVISELDVPIDWKRPHRYCLARYARQVLNDDSFFGELSWKLSCNMLSNEDINRYMLISRLKETVLIKKLNQLSIDEKIQLFILKDWEIEGSIGEDVHYAIYGREYLYKRLYDKEKYETYYKKYWEKVESVFGKLDEDE</sequence>